<name>A0AA47JDT5_VIBPH</name>
<dbReference type="RefSeq" id="WP_039476992.1">
    <property type="nucleotide sequence ID" value="NZ_CP114194.1"/>
</dbReference>
<accession>A0AA47JDT5</accession>
<protein>
    <submittedName>
        <fullName evidence="1">Uncharacterized protein</fullName>
    </submittedName>
</protein>
<sequence length="130" mass="14626">MEIISDFEKLSFHDVSIEDVSRLDSTIIMVVSGVFVSKEHPSSNGYDCVIQNGVFTIYNVSSEKSLSWIDTFAPVPNETPEYPIDEIMHAEFTGNTFHLDGFKETTPWHEWFIEATGFKLLAIKSVGTTS</sequence>
<evidence type="ECO:0000313" key="2">
    <source>
        <dbReference type="Proteomes" id="UP001156560"/>
    </source>
</evidence>
<dbReference type="AlphaFoldDB" id="A0AA47JDT5"/>
<reference evidence="1" key="1">
    <citation type="submission" date="2022-12" db="EMBL/GenBank/DDBJ databases">
        <title>Vibrio parahaemolyticus become highly virulent by producing novel Tc toxins.</title>
        <authorList>
            <person name="Yang F."/>
            <person name="You Y."/>
            <person name="Lai Q."/>
            <person name="Xu L."/>
            <person name="Li F."/>
        </authorList>
    </citation>
    <scope>NUCLEOTIDE SEQUENCE</scope>
    <source>
        <strain evidence="1">Vp-HL-202005</strain>
    </source>
</reference>
<evidence type="ECO:0000313" key="1">
    <source>
        <dbReference type="EMBL" id="WAT88986.1"/>
    </source>
</evidence>
<proteinExistence type="predicted"/>
<dbReference type="EMBL" id="CP114194">
    <property type="protein sequence ID" value="WAT88986.1"/>
    <property type="molecule type" value="Genomic_DNA"/>
</dbReference>
<dbReference type="Proteomes" id="UP001156560">
    <property type="component" value="Chromosome 1"/>
</dbReference>
<organism evidence="1 2">
    <name type="scientific">Vibrio parahaemolyticus</name>
    <dbReference type="NCBI Taxonomy" id="670"/>
    <lineage>
        <taxon>Bacteria</taxon>
        <taxon>Pseudomonadati</taxon>
        <taxon>Pseudomonadota</taxon>
        <taxon>Gammaproteobacteria</taxon>
        <taxon>Vibrionales</taxon>
        <taxon>Vibrionaceae</taxon>
        <taxon>Vibrio</taxon>
    </lineage>
</organism>
<gene>
    <name evidence="1" type="ORF">O1Q84_09915</name>
</gene>